<feature type="domain" description="DUF2157" evidence="2">
    <location>
        <begin position="12"/>
        <end position="146"/>
    </location>
</feature>
<evidence type="ECO:0000313" key="3">
    <source>
        <dbReference type="EMBL" id="MFC7060826.1"/>
    </source>
</evidence>
<sequence>MKRGQLKKESKYWVEDKIITSEQREKILKRYNQKTSHPILLTFAALFIGLGFLTFIASNWSAMSDLVKMGIILFFLIAFYGTGDLVYRRWSKPVGLSLIIIALCVFGSGIFLIGQMFHYTSFSAFPFFVWSLAALGLLIFFEESLLFIATVVIVTAGQIYSGVIYQDFYIPIGLLFVIGLGWILYKKGNRLLTGIFAISYVVQSLVFVFTHSWSYYWLILLFLVLYIVSHIPYGQVYLKTFGSIAVLSIFVVNIFQVFLLGQESEQVEYSNIFFMGWTILFICAVIQSALESTKFNWLDLILFIPVFRIGAGDLLSLLLLFGYSLGWLIAGYKKEQAEWVAKGAIAFLITTFVAYFQLAWDFMDRSVFFFIGGILLFVLSFFLEKKRRQVSKGGETS</sequence>
<dbReference type="Proteomes" id="UP001596410">
    <property type="component" value="Unassembled WGS sequence"/>
</dbReference>
<feature type="transmembrane region" description="Helical" evidence="1">
    <location>
        <begin position="168"/>
        <end position="185"/>
    </location>
</feature>
<accession>A0ABW2EIM8</accession>
<evidence type="ECO:0000259" key="2">
    <source>
        <dbReference type="Pfam" id="PF09925"/>
    </source>
</evidence>
<dbReference type="Pfam" id="PF09925">
    <property type="entry name" value="DUF2157"/>
    <property type="match status" value="1"/>
</dbReference>
<comment type="caution">
    <text evidence="3">The sequence shown here is derived from an EMBL/GenBank/DDBJ whole genome shotgun (WGS) entry which is preliminary data.</text>
</comment>
<feature type="transmembrane region" description="Helical" evidence="1">
    <location>
        <begin position="66"/>
        <end position="87"/>
    </location>
</feature>
<dbReference type="RefSeq" id="WP_204712338.1">
    <property type="nucleotide sequence ID" value="NZ_JBHSZV010000006.1"/>
</dbReference>
<feature type="transmembrane region" description="Helical" evidence="1">
    <location>
        <begin position="272"/>
        <end position="290"/>
    </location>
</feature>
<name>A0ABW2EIM8_9BACI</name>
<protein>
    <submittedName>
        <fullName evidence="3">DUF2157 domain-containing protein</fullName>
    </submittedName>
</protein>
<gene>
    <name evidence="3" type="ORF">ACFQIC_02935</name>
</gene>
<dbReference type="EMBL" id="JBHSZV010000006">
    <property type="protein sequence ID" value="MFC7060826.1"/>
    <property type="molecule type" value="Genomic_DNA"/>
</dbReference>
<proteinExistence type="predicted"/>
<feature type="transmembrane region" description="Helical" evidence="1">
    <location>
        <begin position="339"/>
        <end position="360"/>
    </location>
</feature>
<keyword evidence="4" id="KW-1185">Reference proteome</keyword>
<reference evidence="4" key="1">
    <citation type="journal article" date="2019" name="Int. J. Syst. Evol. Microbiol.">
        <title>The Global Catalogue of Microorganisms (GCM) 10K type strain sequencing project: providing services to taxonomists for standard genome sequencing and annotation.</title>
        <authorList>
            <consortium name="The Broad Institute Genomics Platform"/>
            <consortium name="The Broad Institute Genome Sequencing Center for Infectious Disease"/>
            <person name="Wu L."/>
            <person name="Ma J."/>
        </authorList>
    </citation>
    <scope>NUCLEOTIDE SEQUENCE [LARGE SCALE GENOMIC DNA]</scope>
    <source>
        <strain evidence="4">CGMCC 4.1621</strain>
    </source>
</reference>
<feature type="transmembrane region" description="Helical" evidence="1">
    <location>
        <begin position="240"/>
        <end position="260"/>
    </location>
</feature>
<evidence type="ECO:0000313" key="4">
    <source>
        <dbReference type="Proteomes" id="UP001596410"/>
    </source>
</evidence>
<evidence type="ECO:0000256" key="1">
    <source>
        <dbReference type="SAM" id="Phobius"/>
    </source>
</evidence>
<feature type="transmembrane region" description="Helical" evidence="1">
    <location>
        <begin position="94"/>
        <end position="117"/>
    </location>
</feature>
<keyword evidence="1" id="KW-1133">Transmembrane helix</keyword>
<feature type="transmembrane region" description="Helical" evidence="1">
    <location>
        <begin position="39"/>
        <end position="60"/>
    </location>
</feature>
<dbReference type="InterPro" id="IPR018677">
    <property type="entry name" value="DUF2157"/>
</dbReference>
<feature type="transmembrane region" description="Helical" evidence="1">
    <location>
        <begin position="129"/>
        <end position="156"/>
    </location>
</feature>
<feature type="transmembrane region" description="Helical" evidence="1">
    <location>
        <begin position="216"/>
        <end position="234"/>
    </location>
</feature>
<feature type="transmembrane region" description="Helical" evidence="1">
    <location>
        <begin position="366"/>
        <end position="383"/>
    </location>
</feature>
<keyword evidence="1" id="KW-0472">Membrane</keyword>
<keyword evidence="1" id="KW-0812">Transmembrane</keyword>
<feature type="transmembrane region" description="Helical" evidence="1">
    <location>
        <begin position="302"/>
        <end position="327"/>
    </location>
</feature>
<organism evidence="3 4">
    <name type="scientific">Halobacillus seohaensis</name>
    <dbReference type="NCBI Taxonomy" id="447421"/>
    <lineage>
        <taxon>Bacteria</taxon>
        <taxon>Bacillati</taxon>
        <taxon>Bacillota</taxon>
        <taxon>Bacilli</taxon>
        <taxon>Bacillales</taxon>
        <taxon>Bacillaceae</taxon>
        <taxon>Halobacillus</taxon>
    </lineage>
</organism>